<dbReference type="RefSeq" id="WP_119015951.1">
    <property type="nucleotide sequence ID" value="NZ_QXEV01000006.1"/>
</dbReference>
<dbReference type="Gene3D" id="2.60.15.10">
    <property type="entry name" value="F0F1 ATP synthase delta/epsilon subunit, N-terminal"/>
    <property type="match status" value="1"/>
</dbReference>
<evidence type="ECO:0000313" key="9">
    <source>
        <dbReference type="EMBL" id="RIA77817.1"/>
    </source>
</evidence>
<keyword evidence="6" id="KW-0139">CF(1)</keyword>
<dbReference type="Proteomes" id="UP000266506">
    <property type="component" value="Unassembled WGS sequence"/>
</dbReference>
<evidence type="ECO:0000256" key="3">
    <source>
        <dbReference type="ARBA" id="ARBA00022448"/>
    </source>
</evidence>
<comment type="subcellular location">
    <subcellularLocation>
        <location evidence="1">Endomembrane system</location>
        <topology evidence="1">Peripheral membrane protein</topology>
    </subcellularLocation>
</comment>
<reference evidence="9 10" key="1">
    <citation type="submission" date="2018-08" db="EMBL/GenBank/DDBJ databases">
        <title>Genomic Encyclopedia of Archaeal and Bacterial Type Strains, Phase II (KMG-II): from individual species to whole genera.</title>
        <authorList>
            <person name="Goeker M."/>
        </authorList>
    </citation>
    <scope>NUCLEOTIDE SEQUENCE [LARGE SCALE GENOMIC DNA]</scope>
    <source>
        <strain evidence="9 10">ATCC 27112</strain>
    </source>
</reference>
<proteinExistence type="inferred from homology"/>
<evidence type="ECO:0000313" key="10">
    <source>
        <dbReference type="Proteomes" id="UP000266506"/>
    </source>
</evidence>
<name>A0A397S1I2_9MOLU</name>
<keyword evidence="5" id="KW-0472">Membrane</keyword>
<comment type="similarity">
    <text evidence="2">Belongs to the ATPase epsilon chain family.</text>
</comment>
<keyword evidence="4" id="KW-0406">Ion transport</keyword>
<keyword evidence="3" id="KW-0813">Transport</keyword>
<evidence type="ECO:0000256" key="2">
    <source>
        <dbReference type="ARBA" id="ARBA00005712"/>
    </source>
</evidence>
<dbReference type="Pfam" id="PF02823">
    <property type="entry name" value="ATP-synt_DE_N"/>
    <property type="match status" value="1"/>
</dbReference>
<dbReference type="EMBL" id="QXEV01000006">
    <property type="protein sequence ID" value="RIA77817.1"/>
    <property type="molecule type" value="Genomic_DNA"/>
</dbReference>
<evidence type="ECO:0000256" key="1">
    <source>
        <dbReference type="ARBA" id="ARBA00004184"/>
    </source>
</evidence>
<dbReference type="GO" id="GO:0012505">
    <property type="term" value="C:endomembrane system"/>
    <property type="evidence" value="ECO:0007669"/>
    <property type="project" value="UniProtKB-SubCell"/>
</dbReference>
<accession>A0A397S1I2</accession>
<dbReference type="InParanoid" id="A0A397S1I2"/>
<evidence type="ECO:0000256" key="4">
    <source>
        <dbReference type="ARBA" id="ARBA00023065"/>
    </source>
</evidence>
<dbReference type="GO" id="GO:0045259">
    <property type="term" value="C:proton-transporting ATP synthase complex"/>
    <property type="evidence" value="ECO:0007669"/>
    <property type="project" value="UniProtKB-KW"/>
</dbReference>
<gene>
    <name evidence="9" type="ORF">EI71_00793</name>
</gene>
<dbReference type="GO" id="GO:0046933">
    <property type="term" value="F:proton-transporting ATP synthase activity, rotational mechanism"/>
    <property type="evidence" value="ECO:0007669"/>
    <property type="project" value="InterPro"/>
</dbReference>
<evidence type="ECO:0000256" key="5">
    <source>
        <dbReference type="ARBA" id="ARBA00023136"/>
    </source>
</evidence>
<dbReference type="InterPro" id="IPR001469">
    <property type="entry name" value="ATP_synth_F1_dsu/esu"/>
</dbReference>
<keyword evidence="10" id="KW-1185">Reference proteome</keyword>
<dbReference type="InterPro" id="IPR036771">
    <property type="entry name" value="ATPsynth_dsu/esu_N"/>
</dbReference>
<evidence type="ECO:0000259" key="8">
    <source>
        <dbReference type="Pfam" id="PF02823"/>
    </source>
</evidence>
<dbReference type="AlphaFoldDB" id="A0A397S1I2"/>
<sequence>MRIVVSTHQGVLYNEEVDYVVVHSDTDGEYAVLKDHVPVVSVMDTGYVKLVKGKDEFYVVIQSGIFEFNNNEAVVLVQEAIIGRTAEAAKENLEKIRKERLEKNRQESTDFTQMEKELHENIKKSGAGQL</sequence>
<dbReference type="InterPro" id="IPR020546">
    <property type="entry name" value="ATP_synth_F1_dsu/esu_N"/>
</dbReference>
<evidence type="ECO:0000256" key="6">
    <source>
        <dbReference type="ARBA" id="ARBA00023196"/>
    </source>
</evidence>
<feature type="region of interest" description="Disordered" evidence="7">
    <location>
        <begin position="100"/>
        <end position="130"/>
    </location>
</feature>
<feature type="compositionally biased region" description="Basic and acidic residues" evidence="7">
    <location>
        <begin position="100"/>
        <end position="123"/>
    </location>
</feature>
<evidence type="ECO:0000256" key="7">
    <source>
        <dbReference type="SAM" id="MobiDB-lite"/>
    </source>
</evidence>
<dbReference type="SUPFAM" id="SSF51344">
    <property type="entry name" value="Epsilon subunit of F1F0-ATP synthase N-terminal domain"/>
    <property type="match status" value="1"/>
</dbReference>
<feature type="domain" description="ATP synthase F1 complex delta/epsilon subunit N-terminal" evidence="8">
    <location>
        <begin position="2"/>
        <end position="80"/>
    </location>
</feature>
<protein>
    <submittedName>
        <fullName evidence="9">F-type H+-transporting ATPase subunit epsilon</fullName>
    </submittedName>
</protein>
<comment type="caution">
    <text evidence="9">The sequence shown here is derived from an EMBL/GenBank/DDBJ whole genome shotgun (WGS) entry which is preliminary data.</text>
</comment>
<organism evidence="9 10">
    <name type="scientific">Anaeroplasma bactoclasticum</name>
    <dbReference type="NCBI Taxonomy" id="2088"/>
    <lineage>
        <taxon>Bacteria</taxon>
        <taxon>Bacillati</taxon>
        <taxon>Mycoplasmatota</taxon>
        <taxon>Mollicutes</taxon>
        <taxon>Anaeroplasmatales</taxon>
        <taxon>Anaeroplasmataceae</taxon>
        <taxon>Anaeroplasma</taxon>
    </lineage>
</organism>
<keyword evidence="6" id="KW-0066">ATP synthesis</keyword>
<dbReference type="CDD" id="cd12152">
    <property type="entry name" value="F1-ATPase_delta"/>
    <property type="match status" value="1"/>
</dbReference>
<dbReference type="OrthoDB" id="9804110at2"/>